<evidence type="ECO:0000256" key="7">
    <source>
        <dbReference type="SAM" id="MobiDB-lite"/>
    </source>
</evidence>
<dbReference type="PANTHER" id="PTHR33452">
    <property type="entry name" value="OXIDOREDUCTASE CATD-RELATED"/>
    <property type="match status" value="1"/>
</dbReference>
<comment type="similarity">
    <text evidence="2">Belongs to the DoxX family.</text>
</comment>
<feature type="compositionally biased region" description="Pro residues" evidence="7">
    <location>
        <begin position="1"/>
        <end position="25"/>
    </location>
</feature>
<dbReference type="PANTHER" id="PTHR33452:SF1">
    <property type="entry name" value="INNER MEMBRANE PROTEIN YPHA-RELATED"/>
    <property type="match status" value="1"/>
</dbReference>
<keyword evidence="3" id="KW-1003">Cell membrane</keyword>
<organism evidence="9 10">
    <name type="scientific">Streptomyces albus</name>
    <dbReference type="NCBI Taxonomy" id="1888"/>
    <lineage>
        <taxon>Bacteria</taxon>
        <taxon>Bacillati</taxon>
        <taxon>Actinomycetota</taxon>
        <taxon>Actinomycetes</taxon>
        <taxon>Kitasatosporales</taxon>
        <taxon>Streptomycetaceae</taxon>
        <taxon>Streptomyces</taxon>
    </lineage>
</organism>
<name>A0A6C1C0U9_9ACTN</name>
<keyword evidence="4 8" id="KW-0812">Transmembrane</keyword>
<protein>
    <submittedName>
        <fullName evidence="9">DoxX family protein</fullName>
    </submittedName>
</protein>
<dbReference type="EMBL" id="RCIY01000085">
    <property type="protein sequence ID" value="TGG78799.1"/>
    <property type="molecule type" value="Genomic_DNA"/>
</dbReference>
<evidence type="ECO:0000256" key="6">
    <source>
        <dbReference type="ARBA" id="ARBA00023136"/>
    </source>
</evidence>
<dbReference type="InterPro" id="IPR032808">
    <property type="entry name" value="DoxX"/>
</dbReference>
<comment type="caution">
    <text evidence="9">The sequence shown here is derived from an EMBL/GenBank/DDBJ whole genome shotgun (WGS) entry which is preliminary data.</text>
</comment>
<accession>A0A6C1C0U9</accession>
<proteinExistence type="inferred from homology"/>
<sequence length="192" mass="19093">MPTPHGTLEPPPASPTPSPSPPLPAPGAALTRPGHDAGLLVLRLVLGLTLAAHGTQKLFGWFDGKGLDGTAQFFTSVGYPAPRAMALVAGLTETLGGLGLAVGLFTPLAGAAVLGTMINAVGVTWDGGFFAPEGVEYAVVLGAGAACLALAGPGRYAADRLLPVLRDHRLGHGVAAVALGLLTAAAVLLARS</sequence>
<evidence type="ECO:0000256" key="2">
    <source>
        <dbReference type="ARBA" id="ARBA00006679"/>
    </source>
</evidence>
<feature type="transmembrane region" description="Helical" evidence="8">
    <location>
        <begin position="138"/>
        <end position="158"/>
    </location>
</feature>
<keyword evidence="5 8" id="KW-1133">Transmembrane helix</keyword>
<evidence type="ECO:0000256" key="1">
    <source>
        <dbReference type="ARBA" id="ARBA00004651"/>
    </source>
</evidence>
<feature type="region of interest" description="Disordered" evidence="7">
    <location>
        <begin position="1"/>
        <end position="27"/>
    </location>
</feature>
<comment type="subcellular location">
    <subcellularLocation>
        <location evidence="1">Cell membrane</location>
        <topology evidence="1">Multi-pass membrane protein</topology>
    </subcellularLocation>
</comment>
<evidence type="ECO:0000256" key="4">
    <source>
        <dbReference type="ARBA" id="ARBA00022692"/>
    </source>
</evidence>
<evidence type="ECO:0000256" key="3">
    <source>
        <dbReference type="ARBA" id="ARBA00022475"/>
    </source>
</evidence>
<dbReference type="InterPro" id="IPR051907">
    <property type="entry name" value="DoxX-like_oxidoreductase"/>
</dbReference>
<keyword evidence="6 8" id="KW-0472">Membrane</keyword>
<evidence type="ECO:0000256" key="8">
    <source>
        <dbReference type="SAM" id="Phobius"/>
    </source>
</evidence>
<dbReference type="AlphaFoldDB" id="A0A6C1C0U9"/>
<feature type="transmembrane region" description="Helical" evidence="8">
    <location>
        <begin position="95"/>
        <end position="118"/>
    </location>
</feature>
<dbReference type="RefSeq" id="WP_016468015.1">
    <property type="nucleotide sequence ID" value="NZ_BBQG01000043.1"/>
</dbReference>
<gene>
    <name evidence="9" type="ORF">D8771_24135</name>
</gene>
<dbReference type="GO" id="GO:0005886">
    <property type="term" value="C:plasma membrane"/>
    <property type="evidence" value="ECO:0007669"/>
    <property type="project" value="UniProtKB-SubCell"/>
</dbReference>
<feature type="transmembrane region" description="Helical" evidence="8">
    <location>
        <begin position="170"/>
        <end position="190"/>
    </location>
</feature>
<evidence type="ECO:0000313" key="10">
    <source>
        <dbReference type="Proteomes" id="UP000298111"/>
    </source>
</evidence>
<dbReference type="Pfam" id="PF07681">
    <property type="entry name" value="DoxX"/>
    <property type="match status" value="1"/>
</dbReference>
<dbReference type="Proteomes" id="UP000298111">
    <property type="component" value="Unassembled WGS sequence"/>
</dbReference>
<evidence type="ECO:0000256" key="5">
    <source>
        <dbReference type="ARBA" id="ARBA00022989"/>
    </source>
</evidence>
<reference evidence="9 10" key="1">
    <citation type="submission" date="2018-10" db="EMBL/GenBank/DDBJ databases">
        <title>Isolation of pseudouridimycin from Streptomyces albus DSM 40763.</title>
        <authorList>
            <person name="Rosenqvist P."/>
            <person name="Metsae-Ketelae M."/>
            <person name="Virta P."/>
        </authorList>
    </citation>
    <scope>NUCLEOTIDE SEQUENCE [LARGE SCALE GENOMIC DNA]</scope>
    <source>
        <strain evidence="9 10">DSM 40763</strain>
    </source>
</reference>
<dbReference type="GeneID" id="75184643"/>
<evidence type="ECO:0000313" key="9">
    <source>
        <dbReference type="EMBL" id="TGG78799.1"/>
    </source>
</evidence>